<proteinExistence type="predicted"/>
<reference evidence="2" key="1">
    <citation type="submission" date="2024-06" db="EMBL/GenBank/DDBJ databases">
        <title>Hwangdonia haimaensis gen. nov., sp. nov., a member of the family Flavobacteriaceae isolated from the haima cold seep.</title>
        <authorList>
            <person name="Li J."/>
        </authorList>
    </citation>
    <scope>NUCLEOTIDE SEQUENCE [LARGE SCALE GENOMIC DNA]</scope>
    <source>
        <strain evidence="2">SCSIO 19198</strain>
    </source>
</reference>
<dbReference type="AlphaFoldDB" id="A0AA97EKM5"/>
<dbReference type="Proteomes" id="UP001302486">
    <property type="component" value="Chromosome"/>
</dbReference>
<gene>
    <name evidence="1" type="ORF">RNZ46_14325</name>
</gene>
<sequence length="57" mass="6427">MATIHTVKSKDTIAQSYGAVNHNNYSTSCFEIHKNSMMNDFCPNNFSKSALKPILLY</sequence>
<dbReference type="EMBL" id="CP136521">
    <property type="protein sequence ID" value="WOD43164.1"/>
    <property type="molecule type" value="Genomic_DNA"/>
</dbReference>
<keyword evidence="2" id="KW-1185">Reference proteome</keyword>
<organism evidence="1 2">
    <name type="scientific">Hwangdonia lutea</name>
    <dbReference type="NCBI Taxonomy" id="3075823"/>
    <lineage>
        <taxon>Bacteria</taxon>
        <taxon>Pseudomonadati</taxon>
        <taxon>Bacteroidota</taxon>
        <taxon>Flavobacteriia</taxon>
        <taxon>Flavobacteriales</taxon>
        <taxon>Flavobacteriaceae</taxon>
        <taxon>Hwangdonia</taxon>
    </lineage>
</organism>
<dbReference type="RefSeq" id="WP_316982852.1">
    <property type="nucleotide sequence ID" value="NZ_CP136521.1"/>
</dbReference>
<accession>A0AA97EKM5</accession>
<evidence type="ECO:0000313" key="2">
    <source>
        <dbReference type="Proteomes" id="UP001302486"/>
    </source>
</evidence>
<dbReference type="KEGG" id="hws:RNZ46_14325"/>
<evidence type="ECO:0000313" key="1">
    <source>
        <dbReference type="EMBL" id="WOD43164.1"/>
    </source>
</evidence>
<name>A0AA97EKM5_9FLAO</name>
<protein>
    <submittedName>
        <fullName evidence="1">Uncharacterized protein</fullName>
    </submittedName>
</protein>